<feature type="signal peptide" evidence="2">
    <location>
        <begin position="1"/>
        <end position="23"/>
    </location>
</feature>
<sequence length="104" mass="11732">MKRSKITLSLIALGIIIPATAIAGNVHVRTGNVQATTNSNGDVYVDTGRTSVSVPTRRRIWYPWRYWRTSWQSKCRQSSYQQTTQVRDSGGKVTHHSSTSSYCR</sequence>
<dbReference type="AlphaFoldDB" id="A0A563VPJ7"/>
<feature type="region of interest" description="Disordered" evidence="1">
    <location>
        <begin position="78"/>
        <end position="104"/>
    </location>
</feature>
<accession>A0A563VPJ7</accession>
<evidence type="ECO:0000256" key="2">
    <source>
        <dbReference type="SAM" id="SignalP"/>
    </source>
</evidence>
<protein>
    <submittedName>
        <fullName evidence="3">Uncharacterized protein</fullName>
    </submittedName>
</protein>
<gene>
    <name evidence="3" type="ORF">H1P_1940017</name>
</gene>
<proteinExistence type="predicted"/>
<dbReference type="EMBL" id="CAACVJ010000106">
    <property type="protein sequence ID" value="VEP13331.1"/>
    <property type="molecule type" value="Genomic_DNA"/>
</dbReference>
<dbReference type="OrthoDB" id="9955239at2"/>
<dbReference type="RefSeq" id="WP_144871596.1">
    <property type="nucleotide sequence ID" value="NZ_LR213944.1"/>
</dbReference>
<feature type="chain" id="PRO_5021993908" evidence="2">
    <location>
        <begin position="24"/>
        <end position="104"/>
    </location>
</feature>
<evidence type="ECO:0000313" key="4">
    <source>
        <dbReference type="Proteomes" id="UP000320055"/>
    </source>
</evidence>
<feature type="compositionally biased region" description="Polar residues" evidence="1">
    <location>
        <begin position="78"/>
        <end position="87"/>
    </location>
</feature>
<evidence type="ECO:0000256" key="1">
    <source>
        <dbReference type="SAM" id="MobiDB-lite"/>
    </source>
</evidence>
<name>A0A563VPJ7_9CYAN</name>
<evidence type="ECO:0000313" key="3">
    <source>
        <dbReference type="EMBL" id="VEP13331.1"/>
    </source>
</evidence>
<reference evidence="3 4" key="1">
    <citation type="submission" date="2019-01" db="EMBL/GenBank/DDBJ databases">
        <authorList>
            <person name="Brito A."/>
        </authorList>
    </citation>
    <scope>NUCLEOTIDE SEQUENCE [LARGE SCALE GENOMIC DNA]</scope>
    <source>
        <strain evidence="3">1</strain>
    </source>
</reference>
<dbReference type="Proteomes" id="UP000320055">
    <property type="component" value="Unassembled WGS sequence"/>
</dbReference>
<keyword evidence="2" id="KW-0732">Signal</keyword>
<organism evidence="3 4">
    <name type="scientific">Hyella patelloides LEGE 07179</name>
    <dbReference type="NCBI Taxonomy" id="945734"/>
    <lineage>
        <taxon>Bacteria</taxon>
        <taxon>Bacillati</taxon>
        <taxon>Cyanobacteriota</taxon>
        <taxon>Cyanophyceae</taxon>
        <taxon>Pleurocapsales</taxon>
        <taxon>Hyellaceae</taxon>
        <taxon>Hyella</taxon>
    </lineage>
</organism>
<keyword evidence="4" id="KW-1185">Reference proteome</keyword>